<proteinExistence type="predicted"/>
<name>L2FUM7_COLFN</name>
<dbReference type="InParanoid" id="L2FUM7"/>
<gene>
    <name evidence="1" type="ORF">CGGC5_1011</name>
    <name evidence="2" type="ORF">CGGC5_v013324</name>
</gene>
<sequence length="231" mass="25351">MSPSPAAAAESIAHGTRIHTITKAINAYGAELTDMSTPSLIDVCPDKCACRVRTDGGAAEPHDQNQSPRLPETDEAHLREILGLIRADVLGTRGITPLERIKKYGVEDDRVYQSEPLCCFAQALFYSEEHVTPGRLIFAMDFFLLAAESASVTEGPLSYVNCQAKPHRLALDMRSAVDPVIEFLQSMNLFADWGQIVGYLEQFRDSLSTFASECALDKYHGSPWTAGNQLT</sequence>
<evidence type="ECO:0000313" key="3">
    <source>
        <dbReference type="Proteomes" id="UP000011096"/>
    </source>
</evidence>
<organism evidence="1">
    <name type="scientific">Colletotrichum fructicola (strain Nara gc5)</name>
    <name type="common">Anthracnose fungus</name>
    <name type="synonym">Colletotrichum gloeosporioides (strain Nara gc5)</name>
    <dbReference type="NCBI Taxonomy" id="1213859"/>
    <lineage>
        <taxon>Eukaryota</taxon>
        <taxon>Fungi</taxon>
        <taxon>Dikarya</taxon>
        <taxon>Ascomycota</taxon>
        <taxon>Pezizomycotina</taxon>
        <taxon>Sordariomycetes</taxon>
        <taxon>Hypocreomycetidae</taxon>
        <taxon>Glomerellales</taxon>
        <taxon>Glomerellaceae</taxon>
        <taxon>Colletotrichum</taxon>
        <taxon>Colletotrichum gloeosporioides species complex</taxon>
    </lineage>
</organism>
<reference evidence="2 3" key="2">
    <citation type="submission" date="2012-08" db="EMBL/GenBank/DDBJ databases">
        <authorList>
            <person name="Gan P.H.P."/>
            <person name="Ikeda K."/>
            <person name="Irieda H."/>
            <person name="Narusaka M."/>
            <person name="O'Connell R.J."/>
            <person name="Narusaka Y."/>
            <person name="Takano Y."/>
            <person name="Kubo Y."/>
            <person name="Shirasu K."/>
        </authorList>
    </citation>
    <scope>NUCLEOTIDE SEQUENCE [LARGE SCALE GENOMIC DNA]</scope>
    <source>
        <strain evidence="2 3">Nara gc5</strain>
    </source>
</reference>
<accession>L2FUM7</accession>
<keyword evidence="3" id="KW-1185">Reference proteome</keyword>
<dbReference type="EMBL" id="KB020814">
    <property type="protein sequence ID" value="ELA30144.1"/>
    <property type="molecule type" value="Genomic_DNA"/>
</dbReference>
<evidence type="ECO:0000313" key="1">
    <source>
        <dbReference type="EMBL" id="ELA30144.1"/>
    </source>
</evidence>
<dbReference type="EMBL" id="ANPB02000008">
    <property type="protein sequence ID" value="KAF4477339.1"/>
    <property type="molecule type" value="Genomic_DNA"/>
</dbReference>
<dbReference type="Proteomes" id="UP000011096">
    <property type="component" value="Unassembled WGS sequence"/>
</dbReference>
<dbReference type="AlphaFoldDB" id="L2FUM7"/>
<protein>
    <submittedName>
        <fullName evidence="1">Uncharacterized protein</fullName>
    </submittedName>
</protein>
<dbReference type="HOGENOM" id="CLU_1199727_0_0_1"/>
<evidence type="ECO:0000313" key="2">
    <source>
        <dbReference type="EMBL" id="KAF4477339.1"/>
    </source>
</evidence>
<reference evidence="2 3" key="3">
    <citation type="submission" date="2020-04" db="EMBL/GenBank/DDBJ databases">
        <title>Genome sequencing and assembly of multiple isolates from the Colletotrichum gloeosporioides species complex.</title>
        <authorList>
            <person name="Gan P."/>
            <person name="Shirasu K."/>
        </authorList>
    </citation>
    <scope>NUCLEOTIDE SEQUENCE [LARGE SCALE GENOMIC DNA]</scope>
    <source>
        <strain evidence="2 3">Nara gc5</strain>
    </source>
</reference>
<reference evidence="1" key="1">
    <citation type="submission" date="2012-08" db="EMBL/GenBank/DDBJ databases">
        <title>Genome analysis of Colletotrichum orbiculare and Colletotrichum fructicola.</title>
        <authorList>
            <person name="Gan P.H.P."/>
            <person name="Ikeda K."/>
            <person name="Irieda H."/>
            <person name="Narusaka M."/>
            <person name="O'Connell R.J."/>
            <person name="Narusaka Y."/>
            <person name="Takano Y."/>
            <person name="Kubo Y."/>
            <person name="Shirasu K."/>
        </authorList>
    </citation>
    <scope>NUCLEOTIDE SEQUENCE</scope>
    <source>
        <strain evidence="1">Nara gc5</strain>
    </source>
</reference>